<evidence type="ECO:0000259" key="6">
    <source>
        <dbReference type="Pfam" id="PF07992"/>
    </source>
</evidence>
<evidence type="ECO:0000256" key="3">
    <source>
        <dbReference type="ARBA" id="ARBA00023002"/>
    </source>
</evidence>
<dbReference type="GeneID" id="20225828"/>
<dbReference type="SUPFAM" id="SSF51905">
    <property type="entry name" value="FAD/NAD(P)-binding domain"/>
    <property type="match status" value="2"/>
</dbReference>
<keyword evidence="5" id="KW-0472">Membrane</keyword>
<evidence type="ECO:0000256" key="4">
    <source>
        <dbReference type="SAM" id="MobiDB-lite"/>
    </source>
</evidence>
<keyword evidence="5" id="KW-0812">Transmembrane</keyword>
<proteinExistence type="predicted"/>
<gene>
    <name evidence="7" type="ORF">AURANDRAFT_66504</name>
</gene>
<dbReference type="GO" id="GO:0012501">
    <property type="term" value="P:programmed cell death"/>
    <property type="evidence" value="ECO:0007669"/>
    <property type="project" value="TreeGrafter"/>
</dbReference>
<feature type="transmembrane region" description="Helical" evidence="5">
    <location>
        <begin position="32"/>
        <end position="53"/>
    </location>
</feature>
<dbReference type="KEGG" id="aaf:AURANDRAFT_66504"/>
<keyword evidence="2" id="KW-0274">FAD</keyword>
<evidence type="ECO:0000256" key="2">
    <source>
        <dbReference type="ARBA" id="ARBA00022827"/>
    </source>
</evidence>
<dbReference type="PANTHER" id="PTHR43557:SF4">
    <property type="entry name" value="APOPTOSIS-INDUCING FACTOR 1, MITOCHONDRIAL"/>
    <property type="match status" value="1"/>
</dbReference>
<reference evidence="7 8" key="1">
    <citation type="journal article" date="2011" name="Proc. Natl. Acad. Sci. U.S.A.">
        <title>Niche of harmful alga Aureococcus anophagefferens revealed through ecogenomics.</title>
        <authorList>
            <person name="Gobler C.J."/>
            <person name="Berry D.L."/>
            <person name="Dyhrman S.T."/>
            <person name="Wilhelm S.W."/>
            <person name="Salamov A."/>
            <person name="Lobanov A.V."/>
            <person name="Zhang Y."/>
            <person name="Collier J.L."/>
            <person name="Wurch L.L."/>
            <person name="Kustka A.B."/>
            <person name="Dill B.D."/>
            <person name="Shah M."/>
            <person name="VerBerkmoes N.C."/>
            <person name="Kuo A."/>
            <person name="Terry A."/>
            <person name="Pangilinan J."/>
            <person name="Lindquist E.A."/>
            <person name="Lucas S."/>
            <person name="Paulsen I.T."/>
            <person name="Hattenrath-Lehmann T.K."/>
            <person name="Talmage S.C."/>
            <person name="Walker E.A."/>
            <person name="Koch F."/>
            <person name="Burson A.M."/>
            <person name="Marcoval M.A."/>
            <person name="Tang Y.Z."/>
            <person name="Lecleir G.R."/>
            <person name="Coyne K.J."/>
            <person name="Berg G.M."/>
            <person name="Bertrand E.M."/>
            <person name="Saito M.A."/>
            <person name="Gladyshev V.N."/>
            <person name="Grigoriev I.V."/>
        </authorList>
    </citation>
    <scope>NUCLEOTIDE SEQUENCE [LARGE SCALE GENOMIC DNA]</scope>
    <source>
        <strain evidence="8">CCMP 1984</strain>
    </source>
</reference>
<dbReference type="Gene3D" id="3.50.50.60">
    <property type="entry name" value="FAD/NAD(P)-binding domain"/>
    <property type="match status" value="2"/>
</dbReference>
<protein>
    <recommendedName>
        <fullName evidence="6">FAD/NAD(P)-binding domain-containing protein</fullName>
    </recommendedName>
</protein>
<dbReference type="OrthoDB" id="10632214at2759"/>
<dbReference type="InParanoid" id="F0YHT0"/>
<dbReference type="InterPro" id="IPR023753">
    <property type="entry name" value="FAD/NAD-binding_dom"/>
</dbReference>
<organism evidence="8">
    <name type="scientific">Aureococcus anophagefferens</name>
    <name type="common">Harmful bloom alga</name>
    <dbReference type="NCBI Taxonomy" id="44056"/>
    <lineage>
        <taxon>Eukaryota</taxon>
        <taxon>Sar</taxon>
        <taxon>Stramenopiles</taxon>
        <taxon>Ochrophyta</taxon>
        <taxon>Pelagophyceae</taxon>
        <taxon>Pelagomonadales</taxon>
        <taxon>Pelagomonadaceae</taxon>
        <taxon>Aureococcus</taxon>
    </lineage>
</organism>
<dbReference type="eggNOG" id="ENOG502SCSI">
    <property type="taxonomic scope" value="Eukaryota"/>
</dbReference>
<dbReference type="EMBL" id="GL833142">
    <property type="protein sequence ID" value="EGB05288.1"/>
    <property type="molecule type" value="Genomic_DNA"/>
</dbReference>
<evidence type="ECO:0000313" key="8">
    <source>
        <dbReference type="Proteomes" id="UP000002729"/>
    </source>
</evidence>
<dbReference type="Pfam" id="PF07992">
    <property type="entry name" value="Pyr_redox_2"/>
    <property type="match status" value="1"/>
</dbReference>
<accession>F0YHT0</accession>
<keyword evidence="5" id="KW-1133">Transmembrane helix</keyword>
<dbReference type="GO" id="GO:0005739">
    <property type="term" value="C:mitochondrion"/>
    <property type="evidence" value="ECO:0007669"/>
    <property type="project" value="TreeGrafter"/>
</dbReference>
<feature type="domain" description="FAD/NAD(P)-binding" evidence="6">
    <location>
        <begin position="788"/>
        <end position="988"/>
    </location>
</feature>
<keyword evidence="1" id="KW-0285">Flavoprotein</keyword>
<dbReference type="GO" id="GO:0016174">
    <property type="term" value="F:NAD(P)H oxidase H2O2-forming activity"/>
    <property type="evidence" value="ECO:0007669"/>
    <property type="project" value="TreeGrafter"/>
</dbReference>
<sequence>MAQPLEATQPLLPWRRRPAAQRSEERVARLRWLGAFVGVGALATIALAAAGGATPPDATPRLAAAVAAKTCETSSVCASSAGFFASLCGGACGGDRPWARSCAWQAVADLEAVCAGTFSPAAPAGPTCERDAVRDNCGGRADRCEAALARGGAVEALDGHLPELCAAAGAPLDWAPAVDVAPGVTELAWRARSAERGGGAVAIEEHYLDGDSPLLSQTFQKQAYAYWRFALNGDVQTGPSVEATTRVYATRAAFFAALERKRLNAGALVFLDVLYEGLDTAYDRAALADTHVLDHGDLPESACGAKDPATDLDYVCAYQHTPDVLRRSSLLRALFAYETPLVLVLAGDADCRLKDLPTTTHHRLVFPNDGSCATQVDADPARRLWWPEGLEGLDDPARDRGPQHGPRGFAADARALTAAPAAGLEARPFLFDCGLTVTPRKPSRETLVASLKAGGADELQGLARAAGRRARFSSSATGTAPEPTTYGFDTGAGDAAGGDGAAVFALAPAGDTWSSGRVVEALLRGAIPVVDATYASDGVSAKGCADAAKFWREGEAGFAERAPFVFVDDWDRLADALRGFGAEDDAELRRRLGAVRSYRGRLEAHLRRRTLAAVADARADTAATTCAAAAFSTRERADLDAAAAAYYSDPAWFASFPDGPAYPGSGSGACTYRLCLVVFAAIMRRLLGRVGAAGLASVASSRPAWSNGGQCVAEAEEEEEYALPKLGLRRERRVADVVYDSVIVGCGVSGTAALVAHGARGGGRSCLVLDGDADAIARCRRLGGAGVTCLRERAARVDPARKRVETAGGGSYAYGGKLLVASGGAAPVPPEGFVDGAADALVRVLGLGESSDAAVEAEALALAARGGEVAVIGGSWQAAALAGRLARAGPRSREASGHSGSAATLVFPEQTPVGARLPKALGLKLRKRLEKRGVAVVGHSQVRYVGPSASTRRCLLYLGRVDDALKTSQAYADLVVVAGGEHVPPAEVSARDALCAPRGAQVASATKPTDLDGPPGAKRPIFVNEELAANSTILACGDAAATPCRLAAATAAAAAAATVGHRACTIANDAGVHHAEATGAAAGDHLATLDGRGAAAVVARLSPTVVADFGDALGLHVTLVGKCDATLEAHHFYGKHVNVAVYVEKSASTDDGGPSRRAPVGVVFWASGPAVDADACGRAAAAARDALAVLADAPAPYDDEHPDRLWELDLENLRTLLDECLAASGTDERAFRHAHVISRADRLGPRFYDGLGAADTALFSRGKNSKMADRVSRAYASGVVHGPGDAAPRSFAPRGRGDDDAAEDDWVALAARRAPSVSLAAARRRQTKKLAARNLTP</sequence>
<evidence type="ECO:0000256" key="5">
    <source>
        <dbReference type="SAM" id="Phobius"/>
    </source>
</evidence>
<keyword evidence="8" id="KW-1185">Reference proteome</keyword>
<dbReference type="RefSeq" id="XP_009039938.1">
    <property type="nucleotide sequence ID" value="XM_009041690.1"/>
</dbReference>
<dbReference type="GO" id="GO:0033108">
    <property type="term" value="P:mitochondrial respiratory chain complex assembly"/>
    <property type="evidence" value="ECO:0007669"/>
    <property type="project" value="TreeGrafter"/>
</dbReference>
<dbReference type="PANTHER" id="PTHR43557">
    <property type="entry name" value="APOPTOSIS-INDUCING FACTOR 1"/>
    <property type="match status" value="1"/>
</dbReference>
<keyword evidence="3" id="KW-0560">Oxidoreductase</keyword>
<evidence type="ECO:0000313" key="7">
    <source>
        <dbReference type="EMBL" id="EGB05288.1"/>
    </source>
</evidence>
<feature type="compositionally biased region" description="Basic residues" evidence="4">
    <location>
        <begin position="1322"/>
        <end position="1331"/>
    </location>
</feature>
<dbReference type="InterPro" id="IPR050446">
    <property type="entry name" value="FAD-oxidoreductase/Apoptosis"/>
</dbReference>
<name>F0YHT0_AURAN</name>
<dbReference type="GO" id="GO:0071949">
    <property type="term" value="F:FAD binding"/>
    <property type="evidence" value="ECO:0007669"/>
    <property type="project" value="TreeGrafter"/>
</dbReference>
<evidence type="ECO:0000256" key="1">
    <source>
        <dbReference type="ARBA" id="ARBA00022630"/>
    </source>
</evidence>
<dbReference type="Proteomes" id="UP000002729">
    <property type="component" value="Unassembled WGS sequence"/>
</dbReference>
<dbReference type="InterPro" id="IPR036188">
    <property type="entry name" value="FAD/NAD-bd_sf"/>
</dbReference>
<feature type="region of interest" description="Disordered" evidence="4">
    <location>
        <begin position="1318"/>
        <end position="1337"/>
    </location>
</feature>